<organism evidence="7">
    <name type="scientific">Streptomyces sp. NBC_01393</name>
    <dbReference type="NCBI Taxonomy" id="2903851"/>
    <lineage>
        <taxon>Bacteria</taxon>
        <taxon>Bacillati</taxon>
        <taxon>Actinomycetota</taxon>
        <taxon>Actinomycetes</taxon>
        <taxon>Kitasatosporales</taxon>
        <taxon>Streptomycetaceae</taxon>
        <taxon>Streptomyces</taxon>
    </lineage>
</organism>
<dbReference type="SUPFAM" id="SSF56349">
    <property type="entry name" value="DNA breaking-rejoining enzymes"/>
    <property type="match status" value="1"/>
</dbReference>
<dbReference type="InterPro" id="IPR044068">
    <property type="entry name" value="CB"/>
</dbReference>
<evidence type="ECO:0000256" key="3">
    <source>
        <dbReference type="ARBA" id="ARBA00023172"/>
    </source>
</evidence>
<evidence type="ECO:0000259" key="6">
    <source>
        <dbReference type="PROSITE" id="PS51900"/>
    </source>
</evidence>
<sequence length="357" mass="40514">MTTALRSAIAEYLAHRRTAKADNTMRADASLLPRLADRLGDVDLDTLTPKQVADFFYGDGGLMDIHVTRIKGQQLREAVGPGTHNHYRRRLIVFFTYAHSQGLAPRNDYLSLVDPLSELKRQRMQPAPGILLQLLDQAECAMHRAYLAAAVNTACRASELRGLKVGDVDFARGEVFVTVIKTKEEDEMPLTADLDRELRIWFEEYAALLGRPLRPDDHLFPARSGNQIRTHRFDERLGRRVYERTPYVWHPDRPVERTEKIVKAALEKLGLPTRYEGTHTVRRAVARAYFDQLAGDAGYDAALRTVSALLHHASMSTTERYLGLSTEKRRRDETLKGRPFLTAMVSQSNVVQLRPAR</sequence>
<dbReference type="AlphaFoldDB" id="A0AAU3I6F0"/>
<evidence type="ECO:0000256" key="1">
    <source>
        <dbReference type="ARBA" id="ARBA00008857"/>
    </source>
</evidence>
<dbReference type="InterPro" id="IPR011010">
    <property type="entry name" value="DNA_brk_join_enz"/>
</dbReference>
<dbReference type="PROSITE" id="PS51898">
    <property type="entry name" value="TYR_RECOMBINASE"/>
    <property type="match status" value="1"/>
</dbReference>
<dbReference type="InterPro" id="IPR013762">
    <property type="entry name" value="Integrase-like_cat_sf"/>
</dbReference>
<dbReference type="EMBL" id="CP109546">
    <property type="protein sequence ID" value="WTZ13158.1"/>
    <property type="molecule type" value="Genomic_DNA"/>
</dbReference>
<dbReference type="GO" id="GO:0006310">
    <property type="term" value="P:DNA recombination"/>
    <property type="evidence" value="ECO:0007669"/>
    <property type="project" value="UniProtKB-KW"/>
</dbReference>
<protein>
    <submittedName>
        <fullName evidence="7">Site-specific integrase</fullName>
    </submittedName>
</protein>
<dbReference type="PROSITE" id="PS51900">
    <property type="entry name" value="CB"/>
    <property type="match status" value="1"/>
</dbReference>
<reference evidence="7" key="1">
    <citation type="submission" date="2022-10" db="EMBL/GenBank/DDBJ databases">
        <title>The complete genomes of actinobacterial strains from the NBC collection.</title>
        <authorList>
            <person name="Joergensen T.S."/>
            <person name="Alvarez Arevalo M."/>
            <person name="Sterndorff E.B."/>
            <person name="Faurdal D."/>
            <person name="Vuksanovic O."/>
            <person name="Mourched A.-S."/>
            <person name="Charusanti P."/>
            <person name="Shaw S."/>
            <person name="Blin K."/>
            <person name="Weber T."/>
        </authorList>
    </citation>
    <scope>NUCLEOTIDE SEQUENCE</scope>
    <source>
        <strain evidence="7">NBC_01393</strain>
    </source>
</reference>
<name>A0AAU3I6F0_9ACTN</name>
<feature type="domain" description="Core-binding (CB)" evidence="6">
    <location>
        <begin position="3"/>
        <end position="99"/>
    </location>
</feature>
<evidence type="ECO:0000256" key="4">
    <source>
        <dbReference type="PROSITE-ProRule" id="PRU01248"/>
    </source>
</evidence>
<keyword evidence="3" id="KW-0233">DNA recombination</keyword>
<dbReference type="GO" id="GO:0003677">
    <property type="term" value="F:DNA binding"/>
    <property type="evidence" value="ECO:0007669"/>
    <property type="project" value="UniProtKB-UniRule"/>
</dbReference>
<dbReference type="GO" id="GO:0015074">
    <property type="term" value="P:DNA integration"/>
    <property type="evidence" value="ECO:0007669"/>
    <property type="project" value="InterPro"/>
</dbReference>
<evidence type="ECO:0000313" key="7">
    <source>
        <dbReference type="EMBL" id="WTZ13158.1"/>
    </source>
</evidence>
<keyword evidence="2 4" id="KW-0238">DNA-binding</keyword>
<comment type="similarity">
    <text evidence="1">Belongs to the 'phage' integrase family.</text>
</comment>
<dbReference type="Pfam" id="PF00589">
    <property type="entry name" value="Phage_integrase"/>
    <property type="match status" value="1"/>
</dbReference>
<proteinExistence type="inferred from homology"/>
<feature type="domain" description="Tyr recombinase" evidence="5">
    <location>
        <begin position="117"/>
        <end position="335"/>
    </location>
</feature>
<evidence type="ECO:0000259" key="5">
    <source>
        <dbReference type="PROSITE" id="PS51898"/>
    </source>
</evidence>
<dbReference type="InterPro" id="IPR010998">
    <property type="entry name" value="Integrase_recombinase_N"/>
</dbReference>
<dbReference type="Gene3D" id="1.10.443.10">
    <property type="entry name" value="Intergrase catalytic core"/>
    <property type="match status" value="1"/>
</dbReference>
<dbReference type="Gene3D" id="1.10.150.130">
    <property type="match status" value="1"/>
</dbReference>
<dbReference type="InterPro" id="IPR002104">
    <property type="entry name" value="Integrase_catalytic"/>
</dbReference>
<dbReference type="InterPro" id="IPR050090">
    <property type="entry name" value="Tyrosine_recombinase_XerCD"/>
</dbReference>
<gene>
    <name evidence="7" type="ORF">OG699_37485</name>
</gene>
<evidence type="ECO:0000256" key="2">
    <source>
        <dbReference type="ARBA" id="ARBA00023125"/>
    </source>
</evidence>
<accession>A0AAU3I6F0</accession>
<dbReference type="PANTHER" id="PTHR30349:SF41">
    <property type="entry name" value="INTEGRASE_RECOMBINASE PROTEIN MJ0367-RELATED"/>
    <property type="match status" value="1"/>
</dbReference>
<dbReference type="PANTHER" id="PTHR30349">
    <property type="entry name" value="PHAGE INTEGRASE-RELATED"/>
    <property type="match status" value="1"/>
</dbReference>